<reference evidence="1" key="1">
    <citation type="journal article" date="2023" name="Mol. Phylogenet. Evol.">
        <title>Genome-scale phylogeny and comparative genomics of the fungal order Sordariales.</title>
        <authorList>
            <person name="Hensen N."/>
            <person name="Bonometti L."/>
            <person name="Westerberg I."/>
            <person name="Brannstrom I.O."/>
            <person name="Guillou S."/>
            <person name="Cros-Aarteil S."/>
            <person name="Calhoun S."/>
            <person name="Haridas S."/>
            <person name="Kuo A."/>
            <person name="Mondo S."/>
            <person name="Pangilinan J."/>
            <person name="Riley R."/>
            <person name="LaButti K."/>
            <person name="Andreopoulos B."/>
            <person name="Lipzen A."/>
            <person name="Chen C."/>
            <person name="Yan M."/>
            <person name="Daum C."/>
            <person name="Ng V."/>
            <person name="Clum A."/>
            <person name="Steindorff A."/>
            <person name="Ohm R.A."/>
            <person name="Martin F."/>
            <person name="Silar P."/>
            <person name="Natvig D.O."/>
            <person name="Lalanne C."/>
            <person name="Gautier V."/>
            <person name="Ament-Velasquez S.L."/>
            <person name="Kruys A."/>
            <person name="Hutchinson M.I."/>
            <person name="Powell A.J."/>
            <person name="Barry K."/>
            <person name="Miller A.N."/>
            <person name="Grigoriev I.V."/>
            <person name="Debuchy R."/>
            <person name="Gladieux P."/>
            <person name="Hiltunen Thoren M."/>
            <person name="Johannesson H."/>
        </authorList>
    </citation>
    <scope>NUCLEOTIDE SEQUENCE</scope>
    <source>
        <strain evidence="1">CBS 333.67</strain>
    </source>
</reference>
<dbReference type="GeneID" id="87880317"/>
<name>A0AAJ0GZ38_9PEZI</name>
<sequence>MQLLLPQVARVTLMHPTLPLSIELQLSLALARLTVCLNTKLPTARSAQLGSTQHNTCSNTRRYSARTAQTSLSASQGRFSFLLLLSSATRPPRYIQSYP</sequence>
<evidence type="ECO:0000313" key="2">
    <source>
        <dbReference type="Proteomes" id="UP001273166"/>
    </source>
</evidence>
<reference evidence="1" key="2">
    <citation type="submission" date="2023-06" db="EMBL/GenBank/DDBJ databases">
        <authorList>
            <consortium name="Lawrence Berkeley National Laboratory"/>
            <person name="Mondo S.J."/>
            <person name="Hensen N."/>
            <person name="Bonometti L."/>
            <person name="Westerberg I."/>
            <person name="Brannstrom I.O."/>
            <person name="Guillou S."/>
            <person name="Cros-Aarteil S."/>
            <person name="Calhoun S."/>
            <person name="Haridas S."/>
            <person name="Kuo A."/>
            <person name="Pangilinan J."/>
            <person name="Riley R."/>
            <person name="Labutti K."/>
            <person name="Andreopoulos B."/>
            <person name="Lipzen A."/>
            <person name="Chen C."/>
            <person name="Yanf M."/>
            <person name="Daum C."/>
            <person name="Ng V."/>
            <person name="Clum A."/>
            <person name="Steindorff A."/>
            <person name="Ohm R."/>
            <person name="Martin F."/>
            <person name="Silar P."/>
            <person name="Natvig D."/>
            <person name="Lalanne C."/>
            <person name="Gautier V."/>
            <person name="Ament-Velasquez S.L."/>
            <person name="Kruys A."/>
            <person name="Hutchinson M.I."/>
            <person name="Powell A.J."/>
            <person name="Barry K."/>
            <person name="Miller A.N."/>
            <person name="Grigoriev I.V."/>
            <person name="Debuchy R."/>
            <person name="Gladieux P."/>
            <person name="Thoren M.H."/>
            <person name="Johannesson H."/>
        </authorList>
    </citation>
    <scope>NUCLEOTIDE SEQUENCE</scope>
    <source>
        <strain evidence="1">CBS 333.67</strain>
    </source>
</reference>
<protein>
    <submittedName>
        <fullName evidence="1">Uncharacterized protein</fullName>
    </submittedName>
</protein>
<dbReference type="Proteomes" id="UP001273166">
    <property type="component" value="Unassembled WGS sequence"/>
</dbReference>
<accession>A0AAJ0GZ38</accession>
<keyword evidence="2" id="KW-1185">Reference proteome</keyword>
<organism evidence="1 2">
    <name type="scientific">Chaetomium strumarium</name>
    <dbReference type="NCBI Taxonomy" id="1170767"/>
    <lineage>
        <taxon>Eukaryota</taxon>
        <taxon>Fungi</taxon>
        <taxon>Dikarya</taxon>
        <taxon>Ascomycota</taxon>
        <taxon>Pezizomycotina</taxon>
        <taxon>Sordariomycetes</taxon>
        <taxon>Sordariomycetidae</taxon>
        <taxon>Sordariales</taxon>
        <taxon>Chaetomiaceae</taxon>
        <taxon>Chaetomium</taxon>
    </lineage>
</organism>
<dbReference type="AlphaFoldDB" id="A0AAJ0GZ38"/>
<comment type="caution">
    <text evidence="1">The sequence shown here is derived from an EMBL/GenBank/DDBJ whole genome shotgun (WGS) entry which is preliminary data.</text>
</comment>
<dbReference type="RefSeq" id="XP_062724315.1">
    <property type="nucleotide sequence ID" value="XM_062861488.1"/>
</dbReference>
<gene>
    <name evidence="1" type="ORF">B0T15DRAFT_109872</name>
</gene>
<proteinExistence type="predicted"/>
<dbReference type="EMBL" id="JAUDZG010000002">
    <property type="protein sequence ID" value="KAK3308535.1"/>
    <property type="molecule type" value="Genomic_DNA"/>
</dbReference>
<evidence type="ECO:0000313" key="1">
    <source>
        <dbReference type="EMBL" id="KAK3308535.1"/>
    </source>
</evidence>